<dbReference type="Gene3D" id="3.30.470.20">
    <property type="entry name" value="ATP-grasp fold, B domain"/>
    <property type="match status" value="1"/>
</dbReference>
<dbReference type="Pfam" id="PF14397">
    <property type="entry name" value="ATPgrasp_ST"/>
    <property type="match status" value="1"/>
</dbReference>
<dbReference type="GO" id="GO:0046872">
    <property type="term" value="F:metal ion binding"/>
    <property type="evidence" value="ECO:0007669"/>
    <property type="project" value="InterPro"/>
</dbReference>
<feature type="domain" description="ATP-grasp" evidence="2">
    <location>
        <begin position="50"/>
        <end position="301"/>
    </location>
</feature>
<keyword evidence="3" id="KW-0689">Ribosomal protein</keyword>
<sequence>MSRESSRSWAWPSELRNAGILGINRRNLEFIAENNPRLFYPRVDNKLLTKQICEDNKIPIPSTYAVLRSQGEVYKFPGYIKGLTDFVVKPASGAAGRGIIVVAARSGEDFKTPSGKLLTWSDLRYHLSTIISGLYSLGGRPDEVIVEQRIISHHALVKVTVGGTPDIRVILYQGVPVMAMVRLPTNESGGRANLHQGAIAAAIDLSSGVTFGGVCKNRKISWHPDTGEPIAGLLIPGWKNLLTAAMKLGDVLEMGYVGIDFVIDANDGPVVLEANARPGLAIQVAHGQGITKRLEFVEQQDVDRRLEDRWNLIDELAKMGM</sequence>
<organism evidence="3 4">
    <name type="scientific">Adhaeretor mobilis</name>
    <dbReference type="NCBI Taxonomy" id="1930276"/>
    <lineage>
        <taxon>Bacteria</taxon>
        <taxon>Pseudomonadati</taxon>
        <taxon>Planctomycetota</taxon>
        <taxon>Planctomycetia</taxon>
        <taxon>Pirellulales</taxon>
        <taxon>Lacipirellulaceae</taxon>
        <taxon>Adhaeretor</taxon>
    </lineage>
</organism>
<keyword evidence="3" id="KW-0687">Ribonucleoprotein</keyword>
<dbReference type="GO" id="GO:0005840">
    <property type="term" value="C:ribosome"/>
    <property type="evidence" value="ECO:0007669"/>
    <property type="project" value="UniProtKB-KW"/>
</dbReference>
<dbReference type="GO" id="GO:0005737">
    <property type="term" value="C:cytoplasm"/>
    <property type="evidence" value="ECO:0007669"/>
    <property type="project" value="TreeGrafter"/>
</dbReference>
<dbReference type="NCBIfam" id="TIGR02291">
    <property type="entry name" value="rimK_rel_E_lig"/>
    <property type="match status" value="1"/>
</dbReference>
<keyword evidence="1" id="KW-0067">ATP-binding</keyword>
<protein>
    <submittedName>
        <fullName evidence="3">Ribosomal protein S6--L-glutamate ligase</fullName>
    </submittedName>
</protein>
<evidence type="ECO:0000313" key="4">
    <source>
        <dbReference type="Proteomes" id="UP000319852"/>
    </source>
</evidence>
<dbReference type="GO" id="GO:0005524">
    <property type="term" value="F:ATP binding"/>
    <property type="evidence" value="ECO:0007669"/>
    <property type="project" value="UniProtKB-UniRule"/>
</dbReference>
<dbReference type="GO" id="GO:0018169">
    <property type="term" value="F:ribosomal S6-glutamic acid ligase activity"/>
    <property type="evidence" value="ECO:0007669"/>
    <property type="project" value="TreeGrafter"/>
</dbReference>
<dbReference type="InterPro" id="IPR039523">
    <property type="entry name" value="RimK-rel_E_lig_ATP-grasp"/>
</dbReference>
<dbReference type="AlphaFoldDB" id="A0A517MZH8"/>
<dbReference type="Proteomes" id="UP000319852">
    <property type="component" value="Chromosome"/>
</dbReference>
<dbReference type="InterPro" id="IPR011761">
    <property type="entry name" value="ATP-grasp"/>
</dbReference>
<name>A0A517MZH8_9BACT</name>
<reference evidence="3 4" key="1">
    <citation type="submission" date="2019-02" db="EMBL/GenBank/DDBJ databases">
        <title>Deep-cultivation of Planctomycetes and their phenomic and genomic characterization uncovers novel biology.</title>
        <authorList>
            <person name="Wiegand S."/>
            <person name="Jogler M."/>
            <person name="Boedeker C."/>
            <person name="Pinto D."/>
            <person name="Vollmers J."/>
            <person name="Rivas-Marin E."/>
            <person name="Kohn T."/>
            <person name="Peeters S.H."/>
            <person name="Heuer A."/>
            <person name="Rast P."/>
            <person name="Oberbeckmann S."/>
            <person name="Bunk B."/>
            <person name="Jeske O."/>
            <person name="Meyerdierks A."/>
            <person name="Storesund J.E."/>
            <person name="Kallscheuer N."/>
            <person name="Luecker S."/>
            <person name="Lage O.M."/>
            <person name="Pohl T."/>
            <person name="Merkel B.J."/>
            <person name="Hornburger P."/>
            <person name="Mueller R.-W."/>
            <person name="Bruemmer F."/>
            <person name="Labrenz M."/>
            <person name="Spormann A.M."/>
            <person name="Op den Camp H."/>
            <person name="Overmann J."/>
            <person name="Amann R."/>
            <person name="Jetten M.S.M."/>
            <person name="Mascher T."/>
            <person name="Medema M.H."/>
            <person name="Devos D.P."/>
            <person name="Kaster A.-K."/>
            <person name="Ovreas L."/>
            <person name="Rohde M."/>
            <person name="Galperin M.Y."/>
            <person name="Jogler C."/>
        </authorList>
    </citation>
    <scope>NUCLEOTIDE SEQUENCE [LARGE SCALE GENOMIC DNA]</scope>
    <source>
        <strain evidence="3 4">HG15A2</strain>
    </source>
</reference>
<dbReference type="EMBL" id="CP036263">
    <property type="protein sequence ID" value="QDT00292.1"/>
    <property type="molecule type" value="Genomic_DNA"/>
</dbReference>
<evidence type="ECO:0000259" key="2">
    <source>
        <dbReference type="PROSITE" id="PS50975"/>
    </source>
</evidence>
<evidence type="ECO:0000256" key="1">
    <source>
        <dbReference type="PROSITE-ProRule" id="PRU00409"/>
    </source>
</evidence>
<dbReference type="KEGG" id="amob:HG15A2_36280"/>
<keyword evidence="4" id="KW-1185">Reference proteome</keyword>
<accession>A0A517MZH8</accession>
<dbReference type="OrthoDB" id="336227at2"/>
<dbReference type="PANTHER" id="PTHR21621">
    <property type="entry name" value="RIBOSOMAL PROTEIN S6 MODIFICATION PROTEIN"/>
    <property type="match status" value="1"/>
</dbReference>
<dbReference type="PROSITE" id="PS50975">
    <property type="entry name" value="ATP_GRASP"/>
    <property type="match status" value="1"/>
</dbReference>
<dbReference type="RefSeq" id="WP_145061698.1">
    <property type="nucleotide sequence ID" value="NZ_CP036263.1"/>
</dbReference>
<dbReference type="SUPFAM" id="SSF56059">
    <property type="entry name" value="Glutathione synthetase ATP-binding domain-like"/>
    <property type="match status" value="1"/>
</dbReference>
<dbReference type="InterPro" id="IPR011758">
    <property type="entry name" value="RimK-rel_E_lig"/>
</dbReference>
<keyword evidence="3" id="KW-0436">Ligase</keyword>
<gene>
    <name evidence="3" type="primary">rimK_1</name>
    <name evidence="3" type="ORF">HG15A2_36280</name>
</gene>
<dbReference type="PANTHER" id="PTHR21621:SF0">
    <property type="entry name" value="BETA-CITRYLGLUTAMATE SYNTHASE B-RELATED"/>
    <property type="match status" value="1"/>
</dbReference>
<proteinExistence type="predicted"/>
<dbReference type="GO" id="GO:0009432">
    <property type="term" value="P:SOS response"/>
    <property type="evidence" value="ECO:0007669"/>
    <property type="project" value="TreeGrafter"/>
</dbReference>
<keyword evidence="1" id="KW-0547">Nucleotide-binding</keyword>
<evidence type="ECO:0000313" key="3">
    <source>
        <dbReference type="EMBL" id="QDT00292.1"/>
    </source>
</evidence>